<reference evidence="1 2" key="1">
    <citation type="journal article" date="2018" name="Front. Plant Sci.">
        <title>Red Clover (Trifolium pratense) and Zigzag Clover (T. medium) - A Picture of Genomic Similarities and Differences.</title>
        <authorList>
            <person name="Dluhosova J."/>
            <person name="Istvanek J."/>
            <person name="Nedelnik J."/>
            <person name="Repkova J."/>
        </authorList>
    </citation>
    <scope>NUCLEOTIDE SEQUENCE [LARGE SCALE GENOMIC DNA]</scope>
    <source>
        <strain evidence="2">cv. 10/8</strain>
        <tissue evidence="1">Leaf</tissue>
    </source>
</reference>
<comment type="caution">
    <text evidence="1">The sequence shown here is derived from an EMBL/GenBank/DDBJ whole genome shotgun (WGS) entry which is preliminary data.</text>
</comment>
<dbReference type="EMBL" id="LXQA011349026">
    <property type="protein sequence ID" value="MCI94167.1"/>
    <property type="molecule type" value="Genomic_DNA"/>
</dbReference>
<organism evidence="1 2">
    <name type="scientific">Trifolium medium</name>
    <dbReference type="NCBI Taxonomy" id="97028"/>
    <lineage>
        <taxon>Eukaryota</taxon>
        <taxon>Viridiplantae</taxon>
        <taxon>Streptophyta</taxon>
        <taxon>Embryophyta</taxon>
        <taxon>Tracheophyta</taxon>
        <taxon>Spermatophyta</taxon>
        <taxon>Magnoliopsida</taxon>
        <taxon>eudicotyledons</taxon>
        <taxon>Gunneridae</taxon>
        <taxon>Pentapetalae</taxon>
        <taxon>rosids</taxon>
        <taxon>fabids</taxon>
        <taxon>Fabales</taxon>
        <taxon>Fabaceae</taxon>
        <taxon>Papilionoideae</taxon>
        <taxon>50 kb inversion clade</taxon>
        <taxon>NPAAA clade</taxon>
        <taxon>Hologalegina</taxon>
        <taxon>IRL clade</taxon>
        <taxon>Trifolieae</taxon>
        <taxon>Trifolium</taxon>
    </lineage>
</organism>
<keyword evidence="2" id="KW-1185">Reference proteome</keyword>
<accession>A0A392W1L0</accession>
<name>A0A392W1L0_9FABA</name>
<feature type="non-terminal residue" evidence="1">
    <location>
        <position position="1"/>
    </location>
</feature>
<evidence type="ECO:0000313" key="2">
    <source>
        <dbReference type="Proteomes" id="UP000265520"/>
    </source>
</evidence>
<proteinExistence type="predicted"/>
<dbReference type="Proteomes" id="UP000265520">
    <property type="component" value="Unassembled WGS sequence"/>
</dbReference>
<sequence>SRRDYNLYNAKICMDFADKAANASTQTKEKSRQRMEWIGEVKDLKEIMLLQGSLM</sequence>
<dbReference type="AlphaFoldDB" id="A0A392W1L0"/>
<evidence type="ECO:0000313" key="1">
    <source>
        <dbReference type="EMBL" id="MCI94167.1"/>
    </source>
</evidence>
<protein>
    <submittedName>
        <fullName evidence="1">Uncharacterized protein</fullName>
    </submittedName>
</protein>